<keyword evidence="6" id="KW-0238">DNA-binding</keyword>
<dbReference type="InterPro" id="IPR006289">
    <property type="entry name" value="TFSII"/>
</dbReference>
<evidence type="ECO:0000259" key="9">
    <source>
        <dbReference type="PROSITE" id="PS51321"/>
    </source>
</evidence>
<comment type="similarity">
    <text evidence="6">Belongs to the TFS-II family.</text>
</comment>
<dbReference type="InterPro" id="IPR001222">
    <property type="entry name" value="Znf_TFIIS"/>
</dbReference>
<comment type="caution">
    <text evidence="10">The sequence shown here is derived from an EMBL/GenBank/DDBJ whole genome shotgun (WGS) entry which is preliminary data.</text>
</comment>
<keyword evidence="6" id="KW-0804">Transcription</keyword>
<evidence type="ECO:0000313" key="11">
    <source>
        <dbReference type="Proteomes" id="UP001237642"/>
    </source>
</evidence>
<dbReference type="Pfam" id="PF07500">
    <property type="entry name" value="TFIIS_M"/>
    <property type="match status" value="1"/>
</dbReference>
<comment type="subcellular location">
    <subcellularLocation>
        <location evidence="6">Nucleus</location>
    </subcellularLocation>
</comment>
<evidence type="ECO:0000256" key="3">
    <source>
        <dbReference type="ARBA" id="ARBA00022833"/>
    </source>
</evidence>
<dbReference type="SMART" id="SM00510">
    <property type="entry name" value="TFS2M"/>
    <property type="match status" value="1"/>
</dbReference>
<evidence type="ECO:0000259" key="8">
    <source>
        <dbReference type="PROSITE" id="PS51133"/>
    </source>
</evidence>
<dbReference type="AlphaFoldDB" id="A0AAD8J9F9"/>
<dbReference type="SMART" id="SM00440">
    <property type="entry name" value="ZnF_C2C2"/>
    <property type="match status" value="1"/>
</dbReference>
<keyword evidence="10" id="KW-0648">Protein biosynthesis</keyword>
<evidence type="ECO:0000256" key="1">
    <source>
        <dbReference type="ARBA" id="ARBA00022723"/>
    </source>
</evidence>
<dbReference type="Pfam" id="PF01096">
    <property type="entry name" value="Zn_ribbon_TFIIS"/>
    <property type="match status" value="1"/>
</dbReference>
<evidence type="ECO:0000256" key="6">
    <source>
        <dbReference type="RuleBase" id="RU368078"/>
    </source>
</evidence>
<comment type="function">
    <text evidence="6">Necessary for efficient RNA polymerase II transcription elongation past template-encoded arresting sites.</text>
</comment>
<dbReference type="Gene3D" id="2.20.25.10">
    <property type="match status" value="1"/>
</dbReference>
<keyword evidence="4 6" id="KW-0539">Nucleus</keyword>
<name>A0AAD8J9F9_9APIA</name>
<dbReference type="NCBIfam" id="TIGR01385">
    <property type="entry name" value="TFSII"/>
    <property type="match status" value="1"/>
</dbReference>
<dbReference type="GO" id="GO:0003677">
    <property type="term" value="F:DNA binding"/>
    <property type="evidence" value="ECO:0007669"/>
    <property type="project" value="UniProtKB-KW"/>
</dbReference>
<dbReference type="SUPFAM" id="SSF57783">
    <property type="entry name" value="Zinc beta-ribbon"/>
    <property type="match status" value="1"/>
</dbReference>
<keyword evidence="6" id="KW-0805">Transcription regulation</keyword>
<dbReference type="GO" id="GO:0008270">
    <property type="term" value="F:zinc ion binding"/>
    <property type="evidence" value="ECO:0007669"/>
    <property type="project" value="UniProtKB-UniRule"/>
</dbReference>
<dbReference type="PROSITE" id="PS51321">
    <property type="entry name" value="TFIIS_CENTRAL"/>
    <property type="match status" value="1"/>
</dbReference>
<dbReference type="PROSITE" id="PS00466">
    <property type="entry name" value="ZF_TFIIS_1"/>
    <property type="match status" value="1"/>
</dbReference>
<feature type="compositionally biased region" description="Basic and acidic residues" evidence="7">
    <location>
        <begin position="106"/>
        <end position="127"/>
    </location>
</feature>
<dbReference type="Gene3D" id="1.10.472.30">
    <property type="entry name" value="Transcription elongation factor S-II, central domain"/>
    <property type="match status" value="1"/>
</dbReference>
<dbReference type="PIRSF" id="PIRSF006704">
    <property type="entry name" value="TF_IIS"/>
    <property type="match status" value="1"/>
</dbReference>
<dbReference type="PANTHER" id="PTHR11477">
    <property type="entry name" value="TRANSCRIPTION FACTOR S-II ZINC FINGER DOMAIN-CONTAINING PROTEIN"/>
    <property type="match status" value="1"/>
</dbReference>
<evidence type="ECO:0000256" key="2">
    <source>
        <dbReference type="ARBA" id="ARBA00022771"/>
    </source>
</evidence>
<dbReference type="GO" id="GO:0005634">
    <property type="term" value="C:nucleus"/>
    <property type="evidence" value="ECO:0007669"/>
    <property type="project" value="UniProtKB-SubCell"/>
</dbReference>
<dbReference type="Proteomes" id="UP001237642">
    <property type="component" value="Unassembled WGS sequence"/>
</dbReference>
<reference evidence="10" key="2">
    <citation type="submission" date="2023-05" db="EMBL/GenBank/DDBJ databases">
        <authorList>
            <person name="Schelkunov M.I."/>
        </authorList>
    </citation>
    <scope>NUCLEOTIDE SEQUENCE</scope>
    <source>
        <strain evidence="10">Hsosn_3</strain>
        <tissue evidence="10">Leaf</tissue>
    </source>
</reference>
<feature type="compositionally biased region" description="Basic and acidic residues" evidence="7">
    <location>
        <begin position="138"/>
        <end position="154"/>
    </location>
</feature>
<keyword evidence="2 5" id="KW-0863">Zinc-finger</keyword>
<evidence type="ECO:0000256" key="5">
    <source>
        <dbReference type="PROSITE-ProRule" id="PRU00472"/>
    </source>
</evidence>
<dbReference type="InterPro" id="IPR036575">
    <property type="entry name" value="TFIIS_cen_dom_sf"/>
</dbReference>
<dbReference type="PANTHER" id="PTHR11477:SF0">
    <property type="entry name" value="IP08861P-RELATED"/>
    <property type="match status" value="1"/>
</dbReference>
<dbReference type="InterPro" id="IPR035100">
    <property type="entry name" value="TF_IIS-typ"/>
</dbReference>
<dbReference type="SUPFAM" id="SSF46942">
    <property type="entry name" value="Elongation factor TFIIS domain 2"/>
    <property type="match status" value="1"/>
</dbReference>
<protein>
    <recommendedName>
        <fullName evidence="6">Transcription elongation factor</fullName>
    </recommendedName>
</protein>
<dbReference type="GO" id="GO:0006368">
    <property type="term" value="P:transcription elongation by RNA polymerase II"/>
    <property type="evidence" value="ECO:0007669"/>
    <property type="project" value="InterPro"/>
</dbReference>
<dbReference type="InterPro" id="IPR035441">
    <property type="entry name" value="TFIIS/LEDGF_dom_sf"/>
</dbReference>
<accession>A0AAD8J9F9</accession>
<dbReference type="CDD" id="cd13749">
    <property type="entry name" value="Zn-ribbon_TFIIS"/>
    <property type="match status" value="1"/>
</dbReference>
<dbReference type="EMBL" id="JAUIZM010000002">
    <property type="protein sequence ID" value="KAK1399743.1"/>
    <property type="molecule type" value="Genomic_DNA"/>
</dbReference>
<dbReference type="InterPro" id="IPR003617">
    <property type="entry name" value="TFIIS/CRSP70_N_sub"/>
</dbReference>
<evidence type="ECO:0000256" key="7">
    <source>
        <dbReference type="SAM" id="MobiDB-lite"/>
    </source>
</evidence>
<feature type="domain" description="TFIIS central" evidence="9">
    <location>
        <begin position="192"/>
        <end position="315"/>
    </location>
</feature>
<proteinExistence type="inferred from homology"/>
<dbReference type="PROSITE" id="PS51133">
    <property type="entry name" value="ZF_TFIIS_2"/>
    <property type="match status" value="1"/>
</dbReference>
<keyword evidence="11" id="KW-1185">Reference proteome</keyword>
<dbReference type="InterPro" id="IPR003618">
    <property type="entry name" value="TFIIS_cen_dom"/>
</dbReference>
<dbReference type="Gene3D" id="1.20.930.10">
    <property type="entry name" value="Conserved domain common to transcription factors TFIIS, elongin A, CRSP70"/>
    <property type="match status" value="1"/>
</dbReference>
<organism evidence="10 11">
    <name type="scientific">Heracleum sosnowskyi</name>
    <dbReference type="NCBI Taxonomy" id="360622"/>
    <lineage>
        <taxon>Eukaryota</taxon>
        <taxon>Viridiplantae</taxon>
        <taxon>Streptophyta</taxon>
        <taxon>Embryophyta</taxon>
        <taxon>Tracheophyta</taxon>
        <taxon>Spermatophyta</taxon>
        <taxon>Magnoliopsida</taxon>
        <taxon>eudicotyledons</taxon>
        <taxon>Gunneridae</taxon>
        <taxon>Pentapetalae</taxon>
        <taxon>asterids</taxon>
        <taxon>campanulids</taxon>
        <taxon>Apiales</taxon>
        <taxon>Apiaceae</taxon>
        <taxon>Apioideae</taxon>
        <taxon>apioid superclade</taxon>
        <taxon>Tordylieae</taxon>
        <taxon>Tordyliinae</taxon>
        <taxon>Heracleum</taxon>
    </lineage>
</organism>
<feature type="domain" description="TFIIS-type" evidence="8">
    <location>
        <begin position="318"/>
        <end position="358"/>
    </location>
</feature>
<reference evidence="10" key="1">
    <citation type="submission" date="2023-02" db="EMBL/GenBank/DDBJ databases">
        <title>Genome of toxic invasive species Heracleum sosnowskyi carries increased number of genes despite the absence of recent whole-genome duplications.</title>
        <authorList>
            <person name="Schelkunov M."/>
            <person name="Shtratnikova V."/>
            <person name="Makarenko M."/>
            <person name="Klepikova A."/>
            <person name="Omelchenko D."/>
            <person name="Novikova G."/>
            <person name="Obukhova E."/>
            <person name="Bogdanov V."/>
            <person name="Penin A."/>
            <person name="Logacheva M."/>
        </authorList>
    </citation>
    <scope>NUCLEOTIDE SEQUENCE</scope>
    <source>
        <strain evidence="10">Hsosn_3</strain>
        <tissue evidence="10">Leaf</tissue>
    </source>
</reference>
<dbReference type="GO" id="GO:0003746">
    <property type="term" value="F:translation elongation factor activity"/>
    <property type="evidence" value="ECO:0007669"/>
    <property type="project" value="UniProtKB-KW"/>
</dbReference>
<evidence type="ECO:0000256" key="4">
    <source>
        <dbReference type="ARBA" id="ARBA00023242"/>
    </source>
</evidence>
<dbReference type="SMART" id="SM00509">
    <property type="entry name" value="TFS2N"/>
    <property type="match status" value="1"/>
</dbReference>
<gene>
    <name evidence="10" type="ORF">POM88_009606</name>
</gene>
<keyword evidence="10" id="KW-0251">Elongation factor</keyword>
<keyword evidence="1 6" id="KW-0479">Metal-binding</keyword>
<evidence type="ECO:0000313" key="10">
    <source>
        <dbReference type="EMBL" id="KAK1399743.1"/>
    </source>
</evidence>
<sequence>METEQELIQLFEAVKRAADDAVADGDLESSAAQKRCLDGLKQLEEFPVNYHLLVSTQVYWKRLRHLTKHPRKKIREDKIDSVKSVETSESVKVQKGIPSRLEENCKSESVKLERNSSTARKVEKVDDSETSSSAKRAKGVDGVKMKNSSDVESIRVEEKVKKEVSGNRDVRKPAPNGVATQRCLLCPLQGSLRDKIRELLSEALLKVFGEISEDLREKADDADPHRLAASLECALHENWGKSNGQHKMKYRSIIFNLKDQHNPDFRRKVLLGHIKPEQVVNMSPEEMASDDRQRQNQEIKEKALFDCEIGAKRQASTTQFKCSRCGKNECTYYQMQTRSADEPMTTYVTCVNCDKRWKFC</sequence>
<keyword evidence="3 6" id="KW-0862">Zinc</keyword>
<feature type="region of interest" description="Disordered" evidence="7">
    <location>
        <begin position="106"/>
        <end position="154"/>
    </location>
</feature>